<evidence type="ECO:0000313" key="3">
    <source>
        <dbReference type="EMBL" id="MST74533.1"/>
    </source>
</evidence>
<name>A0A6L5YPR1_9FIRM</name>
<keyword evidence="2" id="KW-1133">Transmembrane helix</keyword>
<evidence type="ECO:0000256" key="1">
    <source>
        <dbReference type="SAM" id="MobiDB-lite"/>
    </source>
</evidence>
<keyword evidence="4" id="KW-1185">Reference proteome</keyword>
<dbReference type="AlphaFoldDB" id="A0A6L5YPR1"/>
<feature type="compositionally biased region" description="Acidic residues" evidence="1">
    <location>
        <begin position="78"/>
        <end position="93"/>
    </location>
</feature>
<reference evidence="3 4" key="1">
    <citation type="submission" date="2019-08" db="EMBL/GenBank/DDBJ databases">
        <title>In-depth cultivation of the pig gut microbiome towards novel bacterial diversity and tailored functional studies.</title>
        <authorList>
            <person name="Wylensek D."/>
            <person name="Hitch T.C.A."/>
            <person name="Clavel T."/>
        </authorList>
    </citation>
    <scope>NUCLEOTIDE SEQUENCE [LARGE SCALE GENOMIC DNA]</scope>
    <source>
        <strain evidence="3 4">MUC/MUC-530-WT-4D</strain>
    </source>
</reference>
<gene>
    <name evidence="3" type="ORF">FYJ75_05700</name>
</gene>
<evidence type="ECO:0000256" key="2">
    <source>
        <dbReference type="SAM" id="Phobius"/>
    </source>
</evidence>
<accession>A0A6L5YPR1</accession>
<dbReference type="EMBL" id="VUNI01000007">
    <property type="protein sequence ID" value="MST74533.1"/>
    <property type="molecule type" value="Genomic_DNA"/>
</dbReference>
<feature type="transmembrane region" description="Helical" evidence="2">
    <location>
        <begin position="36"/>
        <end position="54"/>
    </location>
</feature>
<feature type="compositionally biased region" description="Basic and acidic residues" evidence="1">
    <location>
        <begin position="61"/>
        <end position="77"/>
    </location>
</feature>
<feature type="transmembrane region" description="Helical" evidence="2">
    <location>
        <begin position="6"/>
        <end position="24"/>
    </location>
</feature>
<keyword evidence="2" id="KW-0812">Transmembrane</keyword>
<dbReference type="Proteomes" id="UP000474024">
    <property type="component" value="Unassembled WGS sequence"/>
</dbReference>
<evidence type="ECO:0000313" key="4">
    <source>
        <dbReference type="Proteomes" id="UP000474024"/>
    </source>
</evidence>
<sequence length="93" mass="10506">MNTKNVPAIIMLIAGFVDCIFAICQHLALAEFTKQLLLVLVIFLIIGWGVKLVLDRFFNEKEPEEKPEDGSEKPESEEKTEESEEGPGEEQKN</sequence>
<comment type="caution">
    <text evidence="3">The sequence shown here is derived from an EMBL/GenBank/DDBJ whole genome shotgun (WGS) entry which is preliminary data.</text>
</comment>
<keyword evidence="2" id="KW-0472">Membrane</keyword>
<organism evidence="3 4">
    <name type="scientific">Roseburia porci</name>
    <dbReference type="NCBI Taxonomy" id="2605790"/>
    <lineage>
        <taxon>Bacteria</taxon>
        <taxon>Bacillati</taxon>
        <taxon>Bacillota</taxon>
        <taxon>Clostridia</taxon>
        <taxon>Lachnospirales</taxon>
        <taxon>Lachnospiraceae</taxon>
        <taxon>Roseburia</taxon>
    </lineage>
</organism>
<protein>
    <submittedName>
        <fullName evidence="3">Uncharacterized protein</fullName>
    </submittedName>
</protein>
<feature type="region of interest" description="Disordered" evidence="1">
    <location>
        <begin position="61"/>
        <end position="93"/>
    </location>
</feature>
<proteinExistence type="predicted"/>
<dbReference type="RefSeq" id="WP_154429503.1">
    <property type="nucleotide sequence ID" value="NZ_VUNI01000007.1"/>
</dbReference>